<accession>A0AAV4W482</accession>
<sequence length="158" mass="17801">MEGRFASFLVCLVHSDTPWLILEEVPRALTAVGRFKTNSAVEKSHFSLECASTYLIRNPWTASSLIVERLDTSVAKTPDSTERQLGGIHKKARDLITFLRVPHTNVGSFGYSATIRLSESFAFYYGRYAKGNDFVSSTPLPSTSPRAPRELYRLNIYY</sequence>
<reference evidence="1 2" key="1">
    <citation type="submission" date="2021-06" db="EMBL/GenBank/DDBJ databases">
        <title>Caerostris extrusa draft genome.</title>
        <authorList>
            <person name="Kono N."/>
            <person name="Arakawa K."/>
        </authorList>
    </citation>
    <scope>NUCLEOTIDE SEQUENCE [LARGE SCALE GENOMIC DNA]</scope>
</reference>
<dbReference type="AlphaFoldDB" id="A0AAV4W482"/>
<comment type="caution">
    <text evidence="1">The sequence shown here is derived from an EMBL/GenBank/DDBJ whole genome shotgun (WGS) entry which is preliminary data.</text>
</comment>
<evidence type="ECO:0000313" key="1">
    <source>
        <dbReference type="EMBL" id="GIY77477.1"/>
    </source>
</evidence>
<keyword evidence="2" id="KW-1185">Reference proteome</keyword>
<protein>
    <submittedName>
        <fullName evidence="1">Uncharacterized protein</fullName>
    </submittedName>
</protein>
<gene>
    <name evidence="1" type="ORF">CEXT_699411</name>
</gene>
<name>A0AAV4W482_CAEEX</name>
<proteinExistence type="predicted"/>
<dbReference type="EMBL" id="BPLR01015634">
    <property type="protein sequence ID" value="GIY77477.1"/>
    <property type="molecule type" value="Genomic_DNA"/>
</dbReference>
<dbReference type="Proteomes" id="UP001054945">
    <property type="component" value="Unassembled WGS sequence"/>
</dbReference>
<organism evidence="1 2">
    <name type="scientific">Caerostris extrusa</name>
    <name type="common">Bark spider</name>
    <name type="synonym">Caerostris bankana</name>
    <dbReference type="NCBI Taxonomy" id="172846"/>
    <lineage>
        <taxon>Eukaryota</taxon>
        <taxon>Metazoa</taxon>
        <taxon>Ecdysozoa</taxon>
        <taxon>Arthropoda</taxon>
        <taxon>Chelicerata</taxon>
        <taxon>Arachnida</taxon>
        <taxon>Araneae</taxon>
        <taxon>Araneomorphae</taxon>
        <taxon>Entelegynae</taxon>
        <taxon>Araneoidea</taxon>
        <taxon>Araneidae</taxon>
        <taxon>Caerostris</taxon>
    </lineage>
</organism>
<evidence type="ECO:0000313" key="2">
    <source>
        <dbReference type="Proteomes" id="UP001054945"/>
    </source>
</evidence>